<dbReference type="AlphaFoldDB" id="A0A8I2YFE2"/>
<feature type="region of interest" description="Disordered" evidence="1">
    <location>
        <begin position="59"/>
        <end position="124"/>
    </location>
</feature>
<sequence length="287" mass="32432">MLTCSIEDQGESGKWHNTLVAYAESLQKSDAIANQDKEEEPVVNDISYQSLTLFMHLKEIQKPKSKRGKGKSTTTQGKKEPVEVQKSKPQKDKGKSKAATKEEDKGPSTSTAKVAKKSQGKKNPRIMVMSRKMIVKKTNLLKPNIKIPEKTDIQRMFENFQNDFADMTLGYGLMSVLDNSDNGRGPTLIRHSINQHDINLDFMERTFKPKIRIIGLQNAITVNTIIMGVEKSWIESSNLKPLEDGLYTNRVSDTVRMQALVQYQQARNELAKKHTDQILVNSLKNAK</sequence>
<evidence type="ECO:0000256" key="1">
    <source>
        <dbReference type="SAM" id="MobiDB-lite"/>
    </source>
</evidence>
<evidence type="ECO:0000313" key="3">
    <source>
        <dbReference type="Proteomes" id="UP000683000"/>
    </source>
</evidence>
<accession>A0A8I2YFE2</accession>
<reference evidence="2" key="1">
    <citation type="submission" date="2021-03" db="EMBL/GenBank/DDBJ databases">
        <title>Evolutionary innovations through gain and loss of genes in the ectomycorrhizal Boletales.</title>
        <authorList>
            <person name="Wu G."/>
            <person name="Miyauchi S."/>
            <person name="Morin E."/>
            <person name="Yang Z.-L."/>
            <person name="Xu J."/>
            <person name="Martin F.M."/>
        </authorList>
    </citation>
    <scope>NUCLEOTIDE SEQUENCE</scope>
    <source>
        <strain evidence="2">BR01</strain>
    </source>
</reference>
<evidence type="ECO:0000313" key="2">
    <source>
        <dbReference type="EMBL" id="KAG6370862.1"/>
    </source>
</evidence>
<proteinExistence type="predicted"/>
<organism evidence="2 3">
    <name type="scientific">Boletus reticuloceps</name>
    <dbReference type="NCBI Taxonomy" id="495285"/>
    <lineage>
        <taxon>Eukaryota</taxon>
        <taxon>Fungi</taxon>
        <taxon>Dikarya</taxon>
        <taxon>Basidiomycota</taxon>
        <taxon>Agaricomycotina</taxon>
        <taxon>Agaricomycetes</taxon>
        <taxon>Agaricomycetidae</taxon>
        <taxon>Boletales</taxon>
        <taxon>Boletineae</taxon>
        <taxon>Boletaceae</taxon>
        <taxon>Boletoideae</taxon>
        <taxon>Boletus</taxon>
    </lineage>
</organism>
<protein>
    <submittedName>
        <fullName evidence="2">Uncharacterized protein</fullName>
    </submittedName>
</protein>
<name>A0A8I2YFE2_9AGAM</name>
<gene>
    <name evidence="2" type="ORF">JVT61DRAFT_10884</name>
</gene>
<feature type="compositionally biased region" description="Basic and acidic residues" evidence="1">
    <location>
        <begin position="77"/>
        <end position="106"/>
    </location>
</feature>
<dbReference type="EMBL" id="JAGFBS010000043">
    <property type="protein sequence ID" value="KAG6370862.1"/>
    <property type="molecule type" value="Genomic_DNA"/>
</dbReference>
<dbReference type="OrthoDB" id="10529976at2759"/>
<dbReference type="Proteomes" id="UP000683000">
    <property type="component" value="Unassembled WGS sequence"/>
</dbReference>
<comment type="caution">
    <text evidence="2">The sequence shown here is derived from an EMBL/GenBank/DDBJ whole genome shotgun (WGS) entry which is preliminary data.</text>
</comment>
<feature type="compositionally biased region" description="Basic residues" evidence="1">
    <location>
        <begin position="114"/>
        <end position="124"/>
    </location>
</feature>
<keyword evidence="3" id="KW-1185">Reference proteome</keyword>